<dbReference type="AlphaFoldDB" id="A0A1V1P6Y3"/>
<comment type="caution">
    <text evidence="1">The sequence shown here is derived from an EMBL/GenBank/DDBJ whole genome shotgun (WGS) entry which is preliminary data.</text>
</comment>
<dbReference type="Proteomes" id="UP000189670">
    <property type="component" value="Unassembled WGS sequence"/>
</dbReference>
<evidence type="ECO:0000313" key="1">
    <source>
        <dbReference type="EMBL" id="ETR70548.1"/>
    </source>
</evidence>
<gene>
    <name evidence="1" type="ORF">OMM_08731</name>
</gene>
<reference evidence="2" key="1">
    <citation type="submission" date="2012-11" db="EMBL/GenBank/DDBJ databases">
        <authorList>
            <person name="Lucero-Rivera Y.E."/>
            <person name="Tovar-Ramirez D."/>
        </authorList>
    </citation>
    <scope>NUCLEOTIDE SEQUENCE [LARGE SCALE GENOMIC DNA]</scope>
    <source>
        <strain evidence="2">Araruama</strain>
    </source>
</reference>
<protein>
    <submittedName>
        <fullName evidence="1">Uncharacterized protein</fullName>
    </submittedName>
</protein>
<organism evidence="1 2">
    <name type="scientific">Candidatus Magnetoglobus multicellularis str. Araruama</name>
    <dbReference type="NCBI Taxonomy" id="890399"/>
    <lineage>
        <taxon>Bacteria</taxon>
        <taxon>Pseudomonadati</taxon>
        <taxon>Thermodesulfobacteriota</taxon>
        <taxon>Desulfobacteria</taxon>
        <taxon>Desulfobacterales</taxon>
        <taxon>Desulfobacteraceae</taxon>
        <taxon>Candidatus Magnetoglobus</taxon>
    </lineage>
</organism>
<accession>A0A1V1P6Y3</accession>
<proteinExistence type="predicted"/>
<dbReference type="EMBL" id="ATBP01000406">
    <property type="protein sequence ID" value="ETR70548.1"/>
    <property type="molecule type" value="Genomic_DNA"/>
</dbReference>
<name>A0A1V1P6Y3_9BACT</name>
<sequence length="85" mass="10064">MKWQEIQTTYPDQWVIIEALKTHTTQESIRSVDEASVIEKCSDGGKAMSIYRKYHLENPSKEYYFAHTSREKLDIPERIWLGVRC</sequence>
<evidence type="ECO:0000313" key="2">
    <source>
        <dbReference type="Proteomes" id="UP000189670"/>
    </source>
</evidence>